<dbReference type="PROSITE" id="PS51257">
    <property type="entry name" value="PROKAR_LIPOPROTEIN"/>
    <property type="match status" value="1"/>
</dbReference>
<evidence type="ECO:0000313" key="1">
    <source>
        <dbReference type="EMBL" id="AWG23077.1"/>
    </source>
</evidence>
<evidence type="ECO:0008006" key="3">
    <source>
        <dbReference type="Google" id="ProtNLM"/>
    </source>
</evidence>
<keyword evidence="2" id="KW-1185">Reference proteome</keyword>
<dbReference type="RefSeq" id="WP_108741981.1">
    <property type="nucleotide sequence ID" value="NZ_CP020918.1"/>
</dbReference>
<dbReference type="NCBIfam" id="TIGR02276">
    <property type="entry name" value="beta_rpt_yvtn"/>
    <property type="match status" value="1"/>
</dbReference>
<organism evidence="1 2">
    <name type="scientific">Flavobacterium faecale</name>
    <dbReference type="NCBI Taxonomy" id="1355330"/>
    <lineage>
        <taxon>Bacteria</taxon>
        <taxon>Pseudomonadati</taxon>
        <taxon>Bacteroidota</taxon>
        <taxon>Flavobacteriia</taxon>
        <taxon>Flavobacteriales</taxon>
        <taxon>Flavobacteriaceae</taxon>
        <taxon>Flavobacterium</taxon>
    </lineage>
</organism>
<proteinExistence type="predicted"/>
<dbReference type="PANTHER" id="PTHR47197:SF3">
    <property type="entry name" value="DIHYDRO-HEME D1 DEHYDROGENASE"/>
    <property type="match status" value="1"/>
</dbReference>
<dbReference type="SUPFAM" id="SSF51004">
    <property type="entry name" value="C-terminal (heme d1) domain of cytochrome cd1-nitrite reductase"/>
    <property type="match status" value="1"/>
</dbReference>
<dbReference type="OrthoDB" id="9773938at2"/>
<evidence type="ECO:0000313" key="2">
    <source>
        <dbReference type="Proteomes" id="UP000244527"/>
    </source>
</evidence>
<dbReference type="Gene3D" id="2.130.10.10">
    <property type="entry name" value="YVTN repeat-like/Quinoprotein amine dehydrogenase"/>
    <property type="match status" value="1"/>
</dbReference>
<dbReference type="Proteomes" id="UP000244527">
    <property type="component" value="Chromosome"/>
</dbReference>
<dbReference type="InterPro" id="IPR031815">
    <property type="entry name" value="DUF5074"/>
</dbReference>
<dbReference type="Pfam" id="PF16819">
    <property type="entry name" value="DUF5074"/>
    <property type="match status" value="1"/>
</dbReference>
<dbReference type="InterPro" id="IPR015943">
    <property type="entry name" value="WD40/YVTN_repeat-like_dom_sf"/>
</dbReference>
<dbReference type="PANTHER" id="PTHR47197">
    <property type="entry name" value="PROTEIN NIRF"/>
    <property type="match status" value="1"/>
</dbReference>
<dbReference type="EMBL" id="CP020918">
    <property type="protein sequence ID" value="AWG23077.1"/>
    <property type="molecule type" value="Genomic_DNA"/>
</dbReference>
<name>A0A2S1LH67_9FLAO</name>
<dbReference type="InterPro" id="IPR011048">
    <property type="entry name" value="Haem_d1_sf"/>
</dbReference>
<protein>
    <recommendedName>
        <fullName evidence="3">Cell surface protein</fullName>
    </recommendedName>
</protein>
<dbReference type="InterPro" id="IPR051200">
    <property type="entry name" value="Host-pathogen_enzymatic-act"/>
</dbReference>
<dbReference type="KEGG" id="ffa:FFWV33_16870"/>
<dbReference type="InterPro" id="IPR011964">
    <property type="entry name" value="YVTN_b-propeller_repeat"/>
</dbReference>
<sequence>MNFKKITIACVASAMALTSCTNDDNENKSMGTYDKGVIVLNEGNFTKGNAEISFIANNTTMAVNKLFSAANSGSLLGDTAQDFNANGSTAYVVLNGSNAIKVVDRYSLKSIATISTDLKNPRYIVFANGKGYVSNWGDAGIATDDYIAVINLTTNSVESKIAVAEGPEKLTVYNNKIYVAHQGGYGIGNTVSVIDASTNKLSTTIAVGDSPSSIEENQGVIYVLSQGKAAWTKAESAGKLQKINPATDKVTTTFNFALTTHPGKMDIENNKIYFTQGKLVYAMNTTDTALPSTSIFTATFSPYGFAVNGSLVYLADAGDYASSGKIAVYDTTGVSKFETTVGIIPSGFFFNN</sequence>
<accession>A0A2S1LH67</accession>
<dbReference type="AlphaFoldDB" id="A0A2S1LH67"/>
<reference evidence="1 2" key="1">
    <citation type="submission" date="2017-04" db="EMBL/GenBank/DDBJ databases">
        <title>Compelte genome sequence of WV33.</title>
        <authorList>
            <person name="Lee P.C."/>
        </authorList>
    </citation>
    <scope>NUCLEOTIDE SEQUENCE [LARGE SCALE GENOMIC DNA]</scope>
    <source>
        <strain evidence="1 2">WV33</strain>
    </source>
</reference>
<gene>
    <name evidence="1" type="ORF">FFWV33_16870</name>
</gene>